<dbReference type="SUPFAM" id="SSF55120">
    <property type="entry name" value="Pseudouridine synthase"/>
    <property type="match status" value="1"/>
</dbReference>
<evidence type="ECO:0000256" key="2">
    <source>
        <dbReference type="ARBA" id="ARBA00023235"/>
    </source>
</evidence>
<keyword evidence="8" id="KW-1185">Reference proteome</keyword>
<dbReference type="InterPro" id="IPR006145">
    <property type="entry name" value="PsdUridine_synth_RsuA/RluA"/>
</dbReference>
<feature type="region of interest" description="Disordered" evidence="5">
    <location>
        <begin position="239"/>
        <end position="262"/>
    </location>
</feature>
<dbReference type="Gene3D" id="3.30.70.580">
    <property type="entry name" value="Pseudouridine synthase I, catalytic domain, N-terminal subdomain"/>
    <property type="match status" value="1"/>
</dbReference>
<comment type="similarity">
    <text evidence="1 4">Belongs to the pseudouridine synthase RsuA family.</text>
</comment>
<dbReference type="InterPro" id="IPR020103">
    <property type="entry name" value="PsdUridine_synth_cat_dom_sf"/>
</dbReference>
<dbReference type="GO" id="GO:0000455">
    <property type="term" value="P:enzyme-directed rRNA pseudouridine synthesis"/>
    <property type="evidence" value="ECO:0007669"/>
    <property type="project" value="UniProtKB-ARBA"/>
</dbReference>
<dbReference type="Proteomes" id="UP000028525">
    <property type="component" value="Unassembled WGS sequence"/>
</dbReference>
<dbReference type="OrthoDB" id="9807213at2"/>
<protein>
    <recommendedName>
        <fullName evidence="4">Pseudouridine synthase</fullName>
        <ecNumber evidence="4">5.4.99.-</ecNumber>
    </recommendedName>
</protein>
<gene>
    <name evidence="7" type="ORF">IO98_04625</name>
</gene>
<keyword evidence="3" id="KW-0694">RNA-binding</keyword>
<dbReference type="Pfam" id="PF01479">
    <property type="entry name" value="S4"/>
    <property type="match status" value="1"/>
</dbReference>
<evidence type="ECO:0000259" key="6">
    <source>
        <dbReference type="SMART" id="SM00363"/>
    </source>
</evidence>
<dbReference type="InterPro" id="IPR018496">
    <property type="entry name" value="PsdUridine_synth_RsuA/RluB_CS"/>
</dbReference>
<comment type="caution">
    <text evidence="7">The sequence shown here is derived from an EMBL/GenBank/DDBJ whole genome shotgun (WGS) entry which is preliminary data.</text>
</comment>
<dbReference type="FunFam" id="3.10.290.10:FF:000003">
    <property type="entry name" value="Pseudouridine synthase"/>
    <property type="match status" value="1"/>
</dbReference>
<dbReference type="EMBL" id="JPME01000007">
    <property type="protein sequence ID" value="KEZ91054.1"/>
    <property type="molecule type" value="Genomic_DNA"/>
</dbReference>
<dbReference type="NCBIfam" id="TIGR00093">
    <property type="entry name" value="pseudouridine synthase"/>
    <property type="match status" value="1"/>
</dbReference>
<dbReference type="InterPro" id="IPR020094">
    <property type="entry name" value="TruA/RsuA/RluB/E/F_N"/>
</dbReference>
<dbReference type="Pfam" id="PF00849">
    <property type="entry name" value="PseudoU_synth_2"/>
    <property type="match status" value="1"/>
</dbReference>
<dbReference type="PROSITE" id="PS01149">
    <property type="entry name" value="PSI_RSU"/>
    <property type="match status" value="1"/>
</dbReference>
<dbReference type="InterPro" id="IPR000748">
    <property type="entry name" value="PsdUridine_synth_RsuA/RluB/E/F"/>
</dbReference>
<dbReference type="PANTHER" id="PTHR47683:SF2">
    <property type="entry name" value="RNA-BINDING S4 DOMAIN-CONTAINING PROTEIN"/>
    <property type="match status" value="1"/>
</dbReference>
<organism evidence="7 8">
    <name type="scientific">Lacrimispora celerecrescens</name>
    <dbReference type="NCBI Taxonomy" id="29354"/>
    <lineage>
        <taxon>Bacteria</taxon>
        <taxon>Bacillati</taxon>
        <taxon>Bacillota</taxon>
        <taxon>Clostridia</taxon>
        <taxon>Lachnospirales</taxon>
        <taxon>Lachnospiraceae</taxon>
        <taxon>Lacrimispora</taxon>
    </lineage>
</organism>
<dbReference type="Gene3D" id="3.30.70.1560">
    <property type="entry name" value="Alpha-L RNA-binding motif"/>
    <property type="match status" value="1"/>
</dbReference>
<dbReference type="GO" id="GO:0003723">
    <property type="term" value="F:RNA binding"/>
    <property type="evidence" value="ECO:0007669"/>
    <property type="project" value="UniProtKB-KW"/>
</dbReference>
<dbReference type="RefSeq" id="WP_038278400.1">
    <property type="nucleotide sequence ID" value="NZ_JPME01000007.1"/>
</dbReference>
<evidence type="ECO:0000313" key="7">
    <source>
        <dbReference type="EMBL" id="KEZ91054.1"/>
    </source>
</evidence>
<evidence type="ECO:0000256" key="3">
    <source>
        <dbReference type="PROSITE-ProRule" id="PRU00182"/>
    </source>
</evidence>
<dbReference type="CDD" id="cd00165">
    <property type="entry name" value="S4"/>
    <property type="match status" value="1"/>
</dbReference>
<sequence>METEGIRLNKFLSEAGVCSRREADRFIEAGKVCINGQAATPGQRVIPGQSVTVNGRTIQSGNGDNSHKDKQVLLAVHKPKGIVCTTSDKDRAPNIVDMVDYPVRIYPIGRLDKDSEGLILMTNQGSLVNKMMRSGNAHEKEYLVKVNRPITDEFIRKMKKGVFLPELNVTTKPCVVKKAGEKAFRIILTQGLNRQIRRMCGQLGFEVRMLKRLRIMNVELGELKPGAYRELSKKEYHQMKEALNGSTNHSYKEQKKEISDGR</sequence>
<reference evidence="7 8" key="1">
    <citation type="submission" date="2014-07" db="EMBL/GenBank/DDBJ databases">
        <title>Draft genome of Clostridium celerecrescens 152B isolated from sediments associated with methane hydrate from Krishna Godavari basin.</title>
        <authorList>
            <person name="Honkalas V.S."/>
            <person name="Dabir A.P."/>
            <person name="Arora P."/>
            <person name="Dhakephalkar P.K."/>
        </authorList>
    </citation>
    <scope>NUCLEOTIDE SEQUENCE [LARGE SCALE GENOMIC DNA]</scope>
    <source>
        <strain evidence="7 8">152B</strain>
    </source>
</reference>
<dbReference type="InterPro" id="IPR050343">
    <property type="entry name" value="RsuA_PseudoU_synthase"/>
</dbReference>
<proteinExistence type="inferred from homology"/>
<dbReference type="Gene3D" id="3.10.290.10">
    <property type="entry name" value="RNA-binding S4 domain"/>
    <property type="match status" value="1"/>
</dbReference>
<name>A0A084JQ20_9FIRM</name>
<evidence type="ECO:0000256" key="5">
    <source>
        <dbReference type="SAM" id="MobiDB-lite"/>
    </source>
</evidence>
<dbReference type="InterPro" id="IPR036986">
    <property type="entry name" value="S4_RNA-bd_sf"/>
</dbReference>
<dbReference type="AlphaFoldDB" id="A0A084JQ20"/>
<evidence type="ECO:0000256" key="1">
    <source>
        <dbReference type="ARBA" id="ARBA00008348"/>
    </source>
</evidence>
<keyword evidence="2 4" id="KW-0413">Isomerase</keyword>
<dbReference type="PROSITE" id="PS50889">
    <property type="entry name" value="S4"/>
    <property type="match status" value="1"/>
</dbReference>
<dbReference type="STRING" id="29354.IO98_04625"/>
<dbReference type="SUPFAM" id="SSF55174">
    <property type="entry name" value="Alpha-L RNA-binding motif"/>
    <property type="match status" value="1"/>
</dbReference>
<feature type="compositionally biased region" description="Basic and acidic residues" evidence="5">
    <location>
        <begin position="250"/>
        <end position="262"/>
    </location>
</feature>
<feature type="domain" description="RNA-binding S4" evidence="6">
    <location>
        <begin position="6"/>
        <end position="62"/>
    </location>
</feature>
<dbReference type="InterPro" id="IPR002942">
    <property type="entry name" value="S4_RNA-bd"/>
</dbReference>
<dbReference type="FunFam" id="3.30.70.1560:FF:000002">
    <property type="entry name" value="Pseudouridine synthase"/>
    <property type="match status" value="1"/>
</dbReference>
<evidence type="ECO:0000256" key="4">
    <source>
        <dbReference type="RuleBase" id="RU003887"/>
    </source>
</evidence>
<dbReference type="PANTHER" id="PTHR47683">
    <property type="entry name" value="PSEUDOURIDINE SYNTHASE FAMILY PROTEIN-RELATED"/>
    <property type="match status" value="1"/>
</dbReference>
<dbReference type="InterPro" id="IPR042092">
    <property type="entry name" value="PsdUridine_s_RsuA/RluB/E/F_cat"/>
</dbReference>
<evidence type="ECO:0000313" key="8">
    <source>
        <dbReference type="Proteomes" id="UP000028525"/>
    </source>
</evidence>
<dbReference type="GO" id="GO:0120159">
    <property type="term" value="F:rRNA pseudouridine synthase activity"/>
    <property type="evidence" value="ECO:0007669"/>
    <property type="project" value="UniProtKB-ARBA"/>
</dbReference>
<dbReference type="EC" id="5.4.99.-" evidence="4"/>
<dbReference type="SMART" id="SM00363">
    <property type="entry name" value="S4"/>
    <property type="match status" value="1"/>
</dbReference>
<accession>A0A084JQ20</accession>